<dbReference type="AlphaFoldDB" id="A0A167A1S3"/>
<dbReference type="PATRIC" id="fig|1365253.3.peg.3663"/>
<name>A0A167A1S3_9GAMM</name>
<organism evidence="1 2">
    <name type="scientific">Pseudoalteromonas luteoviolacea NCIMB 1942</name>
    <dbReference type="NCBI Taxonomy" id="1365253"/>
    <lineage>
        <taxon>Bacteria</taxon>
        <taxon>Pseudomonadati</taxon>
        <taxon>Pseudomonadota</taxon>
        <taxon>Gammaproteobacteria</taxon>
        <taxon>Alteromonadales</taxon>
        <taxon>Pseudoalteromonadaceae</taxon>
        <taxon>Pseudoalteromonas</taxon>
    </lineage>
</organism>
<proteinExistence type="predicted"/>
<comment type="caution">
    <text evidence="1">The sequence shown here is derived from an EMBL/GenBank/DDBJ whole genome shotgun (WGS) entry which is preliminary data.</text>
</comment>
<evidence type="ECO:0000313" key="1">
    <source>
        <dbReference type="EMBL" id="KZN44898.1"/>
    </source>
</evidence>
<dbReference type="EMBL" id="AUXT01000183">
    <property type="protein sequence ID" value="KZN44898.1"/>
    <property type="molecule type" value="Genomic_DNA"/>
</dbReference>
<gene>
    <name evidence="1" type="ORF">N482_02565</name>
</gene>
<dbReference type="Proteomes" id="UP000076587">
    <property type="component" value="Unassembled WGS sequence"/>
</dbReference>
<accession>A0A167A1S3</accession>
<sequence length="46" mass="5269">MIVPFVIFKLHSAGVKTTTRIYHLNAHGHFNMEQIRKYIQNAQGSA</sequence>
<reference evidence="1 2" key="1">
    <citation type="submission" date="2013-07" db="EMBL/GenBank/DDBJ databases">
        <title>Comparative Genomic and Metabolomic Analysis of Twelve Strains of Pseudoalteromonas luteoviolacea.</title>
        <authorList>
            <person name="Vynne N.G."/>
            <person name="Mansson M."/>
            <person name="Gram L."/>
        </authorList>
    </citation>
    <scope>NUCLEOTIDE SEQUENCE [LARGE SCALE GENOMIC DNA]</scope>
    <source>
        <strain evidence="1 2">NCIMB 1942</strain>
    </source>
</reference>
<evidence type="ECO:0000313" key="2">
    <source>
        <dbReference type="Proteomes" id="UP000076587"/>
    </source>
</evidence>
<protein>
    <submittedName>
        <fullName evidence="1">Uncharacterized protein</fullName>
    </submittedName>
</protein>